<keyword evidence="6" id="KW-0503">Monooxygenase</keyword>
<gene>
    <name evidence="6" type="ORF">MUK42_02157</name>
</gene>
<dbReference type="OrthoDB" id="66881at2759"/>
<keyword evidence="2" id="KW-0560">Oxidoreductase</keyword>
<dbReference type="EMBL" id="CP097503">
    <property type="protein sequence ID" value="URD80509.1"/>
    <property type="molecule type" value="Genomic_DNA"/>
</dbReference>
<dbReference type="Proteomes" id="UP001055439">
    <property type="component" value="Chromosome 10"/>
</dbReference>
<dbReference type="SUPFAM" id="SSF51905">
    <property type="entry name" value="FAD/NAD(P)-binding domain"/>
    <property type="match status" value="2"/>
</dbReference>
<dbReference type="PRINTS" id="PR00469">
    <property type="entry name" value="PNDRDTASEII"/>
</dbReference>
<dbReference type="GO" id="GO:0071949">
    <property type="term" value="F:FAD binding"/>
    <property type="evidence" value="ECO:0007669"/>
    <property type="project" value="InterPro"/>
</dbReference>
<dbReference type="Gene3D" id="3.50.50.60">
    <property type="entry name" value="FAD/NAD(P)-binding domain"/>
    <property type="match status" value="1"/>
</dbReference>
<dbReference type="InterPro" id="IPR036188">
    <property type="entry name" value="FAD/NAD-bd_sf"/>
</dbReference>
<organism evidence="6 7">
    <name type="scientific">Musa troglodytarum</name>
    <name type="common">fe'i banana</name>
    <dbReference type="NCBI Taxonomy" id="320322"/>
    <lineage>
        <taxon>Eukaryota</taxon>
        <taxon>Viridiplantae</taxon>
        <taxon>Streptophyta</taxon>
        <taxon>Embryophyta</taxon>
        <taxon>Tracheophyta</taxon>
        <taxon>Spermatophyta</taxon>
        <taxon>Magnoliopsida</taxon>
        <taxon>Liliopsida</taxon>
        <taxon>Zingiberales</taxon>
        <taxon>Musaceae</taxon>
        <taxon>Musa</taxon>
    </lineage>
</organism>
<comment type="catalytic activity">
    <reaction evidence="4">
        <text>indole-3-pyruvate + NADPH + O2 + H(+) = (indol-3-yl)acetate + CO2 + NADP(+) + H2O</text>
        <dbReference type="Rhea" id="RHEA:34331"/>
        <dbReference type="ChEBI" id="CHEBI:15377"/>
        <dbReference type="ChEBI" id="CHEBI:15378"/>
        <dbReference type="ChEBI" id="CHEBI:15379"/>
        <dbReference type="ChEBI" id="CHEBI:16526"/>
        <dbReference type="ChEBI" id="CHEBI:17640"/>
        <dbReference type="ChEBI" id="CHEBI:30854"/>
        <dbReference type="ChEBI" id="CHEBI:57783"/>
        <dbReference type="ChEBI" id="CHEBI:58349"/>
        <dbReference type="EC" id="1.14.13.168"/>
    </reaction>
</comment>
<accession>A0A9E7EMV2</accession>
<evidence type="ECO:0000313" key="7">
    <source>
        <dbReference type="Proteomes" id="UP001055439"/>
    </source>
</evidence>
<dbReference type="GO" id="GO:0103075">
    <property type="term" value="F:indole-3-pyruvate monooxygenase activity"/>
    <property type="evidence" value="ECO:0007669"/>
    <property type="project" value="UniProtKB-EC"/>
</dbReference>
<evidence type="ECO:0000256" key="4">
    <source>
        <dbReference type="ARBA" id="ARBA00047707"/>
    </source>
</evidence>
<protein>
    <recommendedName>
        <fullName evidence="3">indole-3-pyruvate monooxygenase</fullName>
        <ecNumber evidence="3">1.14.13.168</ecNumber>
    </recommendedName>
</protein>
<evidence type="ECO:0000256" key="2">
    <source>
        <dbReference type="ARBA" id="ARBA00023002"/>
    </source>
</evidence>
<evidence type="ECO:0000259" key="5">
    <source>
        <dbReference type="Pfam" id="PF01494"/>
    </source>
</evidence>
<dbReference type="InterPro" id="IPR002938">
    <property type="entry name" value="FAD-bd"/>
</dbReference>
<dbReference type="AlphaFoldDB" id="A0A9E7EMV2"/>
<sequence length="383" mass="42733">MAHLADHGKRRCRWVNGPLVVGAGPSGLAVGACLKEHGVPSVILERSNCIASLWQSRVYDRLKLHLPKQFCQLPKLPFPEDFPEYPSKNQFVDYLESYAAHFQLNKRFDETVVSAKWLVVATGENAECVVPEMEGSEEFGRQVMHTSDYRSGEAYRGRQVLVVGCGNSAMEVCLDLCHHNAFPTMVVRDARETFGRSTFELAVSLMKWLPVKLVDKVLLISSWMILGNIEKYGLRRPSLGPLELKNTQGKTPVLDIGALQKIKTGEIKVVPGIKRLLHGRAELVDGRILDVDSIILATGYHSNVHSWLQGTEFFNKDGFPRQAFPDGWKGGSGLYAVGFTRRGLSGASMDAVKIAEDIGRVWKEETRQAKRITACHRRCTSQN</sequence>
<dbReference type="Pfam" id="PF13738">
    <property type="entry name" value="Pyr_redox_3"/>
    <property type="match status" value="1"/>
</dbReference>
<dbReference type="EC" id="1.14.13.168" evidence="3"/>
<evidence type="ECO:0000256" key="3">
    <source>
        <dbReference type="ARBA" id="ARBA00039148"/>
    </source>
</evidence>
<reference evidence="6" key="1">
    <citation type="submission" date="2022-05" db="EMBL/GenBank/DDBJ databases">
        <title>The Musa troglodytarum L. genome provides insights into the mechanism of non-climacteric behaviour and enrichment of carotenoids.</title>
        <authorList>
            <person name="Wang J."/>
        </authorList>
    </citation>
    <scope>NUCLEOTIDE SEQUENCE</scope>
    <source>
        <tissue evidence="6">Leaf</tissue>
    </source>
</reference>
<evidence type="ECO:0000313" key="6">
    <source>
        <dbReference type="EMBL" id="URD80509.1"/>
    </source>
</evidence>
<name>A0A9E7EMV2_9LILI</name>
<comment type="similarity">
    <text evidence="1">Belongs to the FMO family.</text>
</comment>
<keyword evidence="7" id="KW-1185">Reference proteome</keyword>
<evidence type="ECO:0000256" key="1">
    <source>
        <dbReference type="ARBA" id="ARBA00009183"/>
    </source>
</evidence>
<dbReference type="InterPro" id="IPR050982">
    <property type="entry name" value="Auxin_biosynth/cation_transpt"/>
</dbReference>
<proteinExistence type="inferred from homology"/>
<dbReference type="PANTHER" id="PTHR43539:SF49">
    <property type="entry name" value="INDOLE-3-PYRUVATE MONOOXYGENASE YUCCA7-RELATED"/>
    <property type="match status" value="1"/>
</dbReference>
<feature type="domain" description="FAD-binding" evidence="5">
    <location>
        <begin position="19"/>
        <end position="49"/>
    </location>
</feature>
<dbReference type="PANTHER" id="PTHR43539">
    <property type="entry name" value="FLAVIN-BINDING MONOOXYGENASE-LIKE PROTEIN (AFU_ORTHOLOGUE AFUA_4G09220)"/>
    <property type="match status" value="1"/>
</dbReference>
<dbReference type="Pfam" id="PF01494">
    <property type="entry name" value="FAD_binding_3"/>
    <property type="match status" value="1"/>
</dbReference>